<gene>
    <name evidence="1" type="ORF">WMSIL1_LOCUS7</name>
</gene>
<dbReference type="EMBL" id="CABIJS010000001">
    <property type="protein sequence ID" value="VUZ38556.1"/>
    <property type="molecule type" value="Genomic_DNA"/>
</dbReference>
<dbReference type="Proteomes" id="UP000321570">
    <property type="component" value="Unassembled WGS sequence"/>
</dbReference>
<sequence>MQDLRGNLQWNYYNSGRRRRSRLKVNQSSEYTSENEMSCLEGIRNQWRTSDEPEEELLQGWCGLEGGGVKAKCADQCVGCSGTLGRARSGAELITLPISNEALVRTEIWANDPKSDVYVTLRPYCQLDAFLQNVHFVDPGVSVESESNNHHCIIIIPAYDGHSQGSYDKDWLVSPQRPLRRVLSHHLEADDSSTWYEPSFCQRCLSGSFLVVFSLGPACLLNSIHRLRRLRCIIAAGHFRDTLLASSSALSIRLELSPRITLRAVVSKADIRLLSLILRTTVESP</sequence>
<organism evidence="1 2">
    <name type="scientific">Hymenolepis diminuta</name>
    <name type="common">Rat tapeworm</name>
    <dbReference type="NCBI Taxonomy" id="6216"/>
    <lineage>
        <taxon>Eukaryota</taxon>
        <taxon>Metazoa</taxon>
        <taxon>Spiralia</taxon>
        <taxon>Lophotrochozoa</taxon>
        <taxon>Platyhelminthes</taxon>
        <taxon>Cestoda</taxon>
        <taxon>Eucestoda</taxon>
        <taxon>Cyclophyllidea</taxon>
        <taxon>Hymenolepididae</taxon>
        <taxon>Hymenolepis</taxon>
    </lineage>
</organism>
<evidence type="ECO:0000313" key="1">
    <source>
        <dbReference type="EMBL" id="VUZ38556.1"/>
    </source>
</evidence>
<name>A0A564XUI1_HYMDI</name>
<dbReference type="AlphaFoldDB" id="A0A564XUI1"/>
<evidence type="ECO:0000313" key="2">
    <source>
        <dbReference type="Proteomes" id="UP000321570"/>
    </source>
</evidence>
<protein>
    <submittedName>
        <fullName evidence="1">Uncharacterized protein</fullName>
    </submittedName>
</protein>
<reference evidence="1 2" key="1">
    <citation type="submission" date="2019-07" db="EMBL/GenBank/DDBJ databases">
        <authorList>
            <person name="Jastrzebski P J."/>
            <person name="Paukszto L."/>
            <person name="Jastrzebski P J."/>
        </authorList>
    </citation>
    <scope>NUCLEOTIDE SEQUENCE [LARGE SCALE GENOMIC DNA]</scope>
    <source>
        <strain evidence="1 2">WMS-il1</strain>
    </source>
</reference>
<keyword evidence="2" id="KW-1185">Reference proteome</keyword>
<accession>A0A564XUI1</accession>
<proteinExistence type="predicted"/>